<accession>A0ABZ0GLZ5</accession>
<organism evidence="2 3">
    <name type="scientific">Thalassotalea fonticola</name>
    <dbReference type="NCBI Taxonomy" id="3065649"/>
    <lineage>
        <taxon>Bacteria</taxon>
        <taxon>Pseudomonadati</taxon>
        <taxon>Pseudomonadota</taxon>
        <taxon>Gammaproteobacteria</taxon>
        <taxon>Alteromonadales</taxon>
        <taxon>Colwelliaceae</taxon>
        <taxon>Thalassotalea</taxon>
    </lineage>
</organism>
<evidence type="ECO:0000313" key="3">
    <source>
        <dbReference type="Proteomes" id="UP001301442"/>
    </source>
</evidence>
<keyword evidence="1" id="KW-0732">Signal</keyword>
<dbReference type="EMBL" id="CP136600">
    <property type="protein sequence ID" value="WOH36441.1"/>
    <property type="molecule type" value="Genomic_DNA"/>
</dbReference>
<sequence length="149" mass="17063">MLTLNTNKIYSLIPYLKLAVFLCIACCFTSVSANADGTQDNKAQLAQLKVTPKRCIALRKGQKCYLEVTFSWRHPKVGDYCLVNITTIKTIKCWQQQAKGELNFDFQSTLSNDFALRKQQSETDLARARIPVAWVYKSSKRAKSTWRLF</sequence>
<dbReference type="RefSeq" id="WP_348395254.1">
    <property type="nucleotide sequence ID" value="NZ_CP136600.1"/>
</dbReference>
<dbReference type="InterPro" id="IPR021559">
    <property type="entry name" value="DUF3019"/>
</dbReference>
<evidence type="ECO:0000256" key="1">
    <source>
        <dbReference type="SAM" id="SignalP"/>
    </source>
</evidence>
<name>A0ABZ0GLZ5_9GAMM</name>
<keyword evidence="3" id="KW-1185">Reference proteome</keyword>
<proteinExistence type="predicted"/>
<protein>
    <submittedName>
        <fullName evidence="2">DUF3019 domain-containing protein</fullName>
    </submittedName>
</protein>
<dbReference type="Pfam" id="PF11456">
    <property type="entry name" value="DUF3019"/>
    <property type="match status" value="1"/>
</dbReference>
<reference evidence="2 3" key="1">
    <citation type="submission" date="2023-09" db="EMBL/GenBank/DDBJ databases">
        <authorList>
            <person name="Qi X."/>
        </authorList>
    </citation>
    <scope>NUCLEOTIDE SEQUENCE [LARGE SCALE GENOMIC DNA]</scope>
    <source>
        <strain evidence="2 3">S1-1</strain>
    </source>
</reference>
<feature type="chain" id="PRO_5047195732" evidence="1">
    <location>
        <begin position="36"/>
        <end position="149"/>
    </location>
</feature>
<gene>
    <name evidence="2" type="ORF">RI844_13805</name>
</gene>
<evidence type="ECO:0000313" key="2">
    <source>
        <dbReference type="EMBL" id="WOH36441.1"/>
    </source>
</evidence>
<feature type="signal peptide" evidence="1">
    <location>
        <begin position="1"/>
        <end position="35"/>
    </location>
</feature>
<dbReference type="Proteomes" id="UP001301442">
    <property type="component" value="Chromosome"/>
</dbReference>